<evidence type="ECO:0000256" key="1">
    <source>
        <dbReference type="ARBA" id="ARBA00022723"/>
    </source>
</evidence>
<feature type="region of interest" description="Disordered" evidence="6">
    <location>
        <begin position="241"/>
        <end position="274"/>
    </location>
</feature>
<feature type="region of interest" description="Disordered" evidence="6">
    <location>
        <begin position="750"/>
        <end position="799"/>
    </location>
</feature>
<dbReference type="CDD" id="cd12148">
    <property type="entry name" value="fungal_TF_MHR"/>
    <property type="match status" value="1"/>
</dbReference>
<dbReference type="GO" id="GO:0008270">
    <property type="term" value="F:zinc ion binding"/>
    <property type="evidence" value="ECO:0007669"/>
    <property type="project" value="InterPro"/>
</dbReference>
<organism evidence="8 9">
    <name type="scientific">Thelonectria olida</name>
    <dbReference type="NCBI Taxonomy" id="1576542"/>
    <lineage>
        <taxon>Eukaryota</taxon>
        <taxon>Fungi</taxon>
        <taxon>Dikarya</taxon>
        <taxon>Ascomycota</taxon>
        <taxon>Pezizomycotina</taxon>
        <taxon>Sordariomycetes</taxon>
        <taxon>Hypocreomycetidae</taxon>
        <taxon>Hypocreales</taxon>
        <taxon>Nectriaceae</taxon>
        <taxon>Thelonectria</taxon>
    </lineage>
</organism>
<evidence type="ECO:0000313" key="9">
    <source>
        <dbReference type="Proteomes" id="UP000777438"/>
    </source>
</evidence>
<dbReference type="Pfam" id="PF04082">
    <property type="entry name" value="Fungal_trans"/>
    <property type="match status" value="1"/>
</dbReference>
<feature type="region of interest" description="Disordered" evidence="6">
    <location>
        <begin position="1"/>
        <end position="21"/>
    </location>
</feature>
<dbReference type="Pfam" id="PF00172">
    <property type="entry name" value="Zn_clus"/>
    <property type="match status" value="1"/>
</dbReference>
<dbReference type="SMART" id="SM00906">
    <property type="entry name" value="Fungal_trans"/>
    <property type="match status" value="1"/>
</dbReference>
<dbReference type="InterPro" id="IPR001138">
    <property type="entry name" value="Zn2Cys6_DnaBD"/>
</dbReference>
<keyword evidence="1" id="KW-0479">Metal-binding</keyword>
<feature type="compositionally biased region" description="Polar residues" evidence="6">
    <location>
        <begin position="112"/>
        <end position="122"/>
    </location>
</feature>
<keyword evidence="5" id="KW-0539">Nucleus</keyword>
<evidence type="ECO:0000256" key="3">
    <source>
        <dbReference type="ARBA" id="ARBA00023125"/>
    </source>
</evidence>
<gene>
    <name evidence="8" type="ORF">B0T10DRAFT_501331</name>
</gene>
<dbReference type="Proteomes" id="UP000777438">
    <property type="component" value="Unassembled WGS sequence"/>
</dbReference>
<evidence type="ECO:0000313" key="8">
    <source>
        <dbReference type="EMBL" id="KAH6869691.1"/>
    </source>
</evidence>
<dbReference type="GO" id="GO:0005634">
    <property type="term" value="C:nucleus"/>
    <property type="evidence" value="ECO:0007669"/>
    <property type="project" value="TreeGrafter"/>
</dbReference>
<sequence>MEPGMQSPAAGFVGDSARPAKRKRVALACDNCRDRKVRCDGRKPVCGPCEKRGEAGLQCSYNVIADTAKRASEQEYIASLQRQVQELRQVVKDFEQHRAASSGDQRVPSVTEVGTSGAQEVGTSRPESSSRSPSQLVLCPNDGSAFDEPDRGQPLGVEAAVESTVAEGPRSFITDTRGQTQCVENHGPPQALDVGEEGNGPSPVSAMGATTSVQGRAATSRNDEFYGRSSVLSLLREVPHSTVHHGHGEMGTRQARTSPRRPDDRRRSVQAPSNAMLQTQYALPPREVADQLVHSYFSNVHIFYPWTHSIAFQGHYESLWARIEQRASTTDQKPDIGLGGRNCPRPVFFCALNAIFALGCEFSSFPSEEKEAASAVFYSRMKDLLHFQLLDHGSISHVQALLLAAHYLFCTQYPTHCYNIVGLACRMAIGLGLQSVGFSERHSKVETEIRRRVWYGCLQVEMTVSMTLGRPPSMHIVSDVPLPSAIDDEYLQLHGDSSQQPQGTSCTNLFMVENIKLAKILALILDRIYNPVSWEKTCCGAPRASLTSHHDFGTLTYLDSLLEDLRDGLPDALRWDHAARGPDGRSPLLKRQSNVIQARFLHLKILLFRPSFSDFCASTRLELSRQPPADSPNPDQGRPKESSLKSYLRTPCAVACVEAACQLVASVERATREDATGAWWFNLFYMVTCGVVLVLGESTDAGKCLFNQHEIGLAWKGCTETLMYMSKGHTRARDYLRLLQSLRQRTLADRAAARTTPRSCDPAPHDSHAERPGAVLQHSHAQDLSHPINRMTSTDERSYAGGGEVDAMSAFFNYENFLENPNINLENLMLPPDFFSEIGI</sequence>
<dbReference type="AlphaFoldDB" id="A0A9P9AH44"/>
<keyword evidence="9" id="KW-1185">Reference proteome</keyword>
<dbReference type="PANTHER" id="PTHR47424">
    <property type="entry name" value="REGULATORY PROTEIN GAL4"/>
    <property type="match status" value="1"/>
</dbReference>
<keyword evidence="4" id="KW-0804">Transcription</keyword>
<dbReference type="GO" id="GO:0000435">
    <property type="term" value="P:positive regulation of transcription from RNA polymerase II promoter by galactose"/>
    <property type="evidence" value="ECO:0007669"/>
    <property type="project" value="TreeGrafter"/>
</dbReference>
<dbReference type="OrthoDB" id="424974at2759"/>
<dbReference type="Gene3D" id="4.10.240.10">
    <property type="entry name" value="Zn(2)-C6 fungal-type DNA-binding domain"/>
    <property type="match status" value="1"/>
</dbReference>
<evidence type="ECO:0000256" key="4">
    <source>
        <dbReference type="ARBA" id="ARBA00023163"/>
    </source>
</evidence>
<dbReference type="PANTHER" id="PTHR47424:SF3">
    <property type="entry name" value="REGULATORY PROTEIN GAL4"/>
    <property type="match status" value="1"/>
</dbReference>
<feature type="domain" description="Zn(2)-C6 fungal-type" evidence="7">
    <location>
        <begin position="28"/>
        <end position="61"/>
    </location>
</feature>
<dbReference type="PROSITE" id="PS50048">
    <property type="entry name" value="ZN2_CY6_FUNGAL_2"/>
    <property type="match status" value="1"/>
</dbReference>
<feature type="region of interest" description="Disordered" evidence="6">
    <location>
        <begin position="96"/>
        <end position="153"/>
    </location>
</feature>
<dbReference type="GO" id="GO:0006351">
    <property type="term" value="P:DNA-templated transcription"/>
    <property type="evidence" value="ECO:0007669"/>
    <property type="project" value="InterPro"/>
</dbReference>
<name>A0A9P9AH44_9HYPO</name>
<dbReference type="SUPFAM" id="SSF57701">
    <property type="entry name" value="Zn2/Cys6 DNA-binding domain"/>
    <property type="match status" value="1"/>
</dbReference>
<dbReference type="EMBL" id="JAGPYM010000067">
    <property type="protein sequence ID" value="KAH6869691.1"/>
    <property type="molecule type" value="Genomic_DNA"/>
</dbReference>
<keyword evidence="2" id="KW-0805">Transcription regulation</keyword>
<evidence type="ECO:0000256" key="5">
    <source>
        <dbReference type="ARBA" id="ARBA00023242"/>
    </source>
</evidence>
<dbReference type="GO" id="GO:0000981">
    <property type="term" value="F:DNA-binding transcription factor activity, RNA polymerase II-specific"/>
    <property type="evidence" value="ECO:0007669"/>
    <property type="project" value="InterPro"/>
</dbReference>
<feature type="region of interest" description="Disordered" evidence="6">
    <location>
        <begin position="624"/>
        <end position="643"/>
    </location>
</feature>
<protein>
    <submittedName>
        <fullName evidence="8">Fungal-specific transcription factor domain-containing protein</fullName>
    </submittedName>
</protein>
<dbReference type="InterPro" id="IPR036864">
    <property type="entry name" value="Zn2-C6_fun-type_DNA-bd_sf"/>
</dbReference>
<dbReference type="GO" id="GO:0000978">
    <property type="term" value="F:RNA polymerase II cis-regulatory region sequence-specific DNA binding"/>
    <property type="evidence" value="ECO:0007669"/>
    <property type="project" value="TreeGrafter"/>
</dbReference>
<reference evidence="8 9" key="1">
    <citation type="journal article" date="2021" name="Nat. Commun.">
        <title>Genetic determinants of endophytism in the Arabidopsis root mycobiome.</title>
        <authorList>
            <person name="Mesny F."/>
            <person name="Miyauchi S."/>
            <person name="Thiergart T."/>
            <person name="Pickel B."/>
            <person name="Atanasova L."/>
            <person name="Karlsson M."/>
            <person name="Huettel B."/>
            <person name="Barry K.W."/>
            <person name="Haridas S."/>
            <person name="Chen C."/>
            <person name="Bauer D."/>
            <person name="Andreopoulos W."/>
            <person name="Pangilinan J."/>
            <person name="LaButti K."/>
            <person name="Riley R."/>
            <person name="Lipzen A."/>
            <person name="Clum A."/>
            <person name="Drula E."/>
            <person name="Henrissat B."/>
            <person name="Kohler A."/>
            <person name="Grigoriev I.V."/>
            <person name="Martin F.M."/>
            <person name="Hacquard S."/>
        </authorList>
    </citation>
    <scope>NUCLEOTIDE SEQUENCE [LARGE SCALE GENOMIC DNA]</scope>
    <source>
        <strain evidence="8 9">MPI-CAGE-CH-0241</strain>
    </source>
</reference>
<evidence type="ECO:0000256" key="6">
    <source>
        <dbReference type="SAM" id="MobiDB-lite"/>
    </source>
</evidence>
<accession>A0A9P9AH44</accession>
<feature type="compositionally biased region" description="Low complexity" evidence="6">
    <location>
        <begin position="124"/>
        <end position="134"/>
    </location>
</feature>
<dbReference type="InterPro" id="IPR007219">
    <property type="entry name" value="XnlR_reg_dom"/>
</dbReference>
<keyword evidence="3" id="KW-0238">DNA-binding</keyword>
<dbReference type="InterPro" id="IPR051127">
    <property type="entry name" value="Fungal_SecMet_Regulators"/>
</dbReference>
<comment type="caution">
    <text evidence="8">The sequence shown here is derived from an EMBL/GenBank/DDBJ whole genome shotgun (WGS) entry which is preliminary data.</text>
</comment>
<proteinExistence type="predicted"/>
<evidence type="ECO:0000259" key="7">
    <source>
        <dbReference type="PROSITE" id="PS50048"/>
    </source>
</evidence>
<dbReference type="CDD" id="cd00067">
    <property type="entry name" value="GAL4"/>
    <property type="match status" value="1"/>
</dbReference>
<evidence type="ECO:0000256" key="2">
    <source>
        <dbReference type="ARBA" id="ARBA00023015"/>
    </source>
</evidence>
<dbReference type="SMART" id="SM00066">
    <property type="entry name" value="GAL4"/>
    <property type="match status" value="1"/>
</dbReference>